<gene>
    <name evidence="2" type="ORF">A2563_04100</name>
</gene>
<sequence>MSQTKTITKFKKVLVVGANKKALCFLDTIPDGKITLKKNADLTLICLITEGWEDSRKFIINAKERGAKCDCIIFILGKNNFSYSAKIEAIHGAPNTQIRARIRAGLTDQATCHIEGDWKIEKTAKGANAYFSHHTLLLSDEAKAKTSPNLEIKTDDIKAGHSASVGKIDEEALFYLLSRGLDETQARALLVQGFFESEIMNIQNEKIAEIIRTSVKNFLS</sequence>
<dbReference type="InterPro" id="IPR000825">
    <property type="entry name" value="SUF_FeS_clus_asmbl_SufBD_core"/>
</dbReference>
<dbReference type="EMBL" id="MFRA01000005">
    <property type="protein sequence ID" value="OGH92822.1"/>
    <property type="molecule type" value="Genomic_DNA"/>
</dbReference>
<dbReference type="InterPro" id="IPR055346">
    <property type="entry name" value="Fe-S_cluster_assembly_SufBD"/>
</dbReference>
<organism evidence="2 3">
    <name type="scientific">Candidatus Magasanikbacteria bacterium RIFOXYD1_FULL_40_23</name>
    <dbReference type="NCBI Taxonomy" id="1798705"/>
    <lineage>
        <taxon>Bacteria</taxon>
        <taxon>Candidatus Magasanikiibacteriota</taxon>
    </lineage>
</organism>
<name>A0A1F6P9I0_9BACT</name>
<evidence type="ECO:0000259" key="1">
    <source>
        <dbReference type="Pfam" id="PF01458"/>
    </source>
</evidence>
<dbReference type="Pfam" id="PF01458">
    <property type="entry name" value="SUFBD_core"/>
    <property type="match status" value="1"/>
</dbReference>
<dbReference type="SUPFAM" id="SSF101960">
    <property type="entry name" value="Stabilizer of iron transporter SufD"/>
    <property type="match status" value="1"/>
</dbReference>
<dbReference type="AlphaFoldDB" id="A0A1F6P9I0"/>
<feature type="domain" description="SUF system FeS cluster assembly SufBD core" evidence="1">
    <location>
        <begin position="33"/>
        <end position="194"/>
    </location>
</feature>
<evidence type="ECO:0000313" key="2">
    <source>
        <dbReference type="EMBL" id="OGH92822.1"/>
    </source>
</evidence>
<dbReference type="PANTHER" id="PTHR43575">
    <property type="entry name" value="PROTEIN ABCI7, CHLOROPLASTIC"/>
    <property type="match status" value="1"/>
</dbReference>
<proteinExistence type="predicted"/>
<dbReference type="PANTHER" id="PTHR43575:SF1">
    <property type="entry name" value="PROTEIN ABCI7, CHLOROPLASTIC"/>
    <property type="match status" value="1"/>
</dbReference>
<protein>
    <recommendedName>
        <fullName evidence="1">SUF system FeS cluster assembly SufBD core domain-containing protein</fullName>
    </recommendedName>
</protein>
<reference evidence="2 3" key="1">
    <citation type="journal article" date="2016" name="Nat. Commun.">
        <title>Thousands of microbial genomes shed light on interconnected biogeochemical processes in an aquifer system.</title>
        <authorList>
            <person name="Anantharaman K."/>
            <person name="Brown C.T."/>
            <person name="Hug L.A."/>
            <person name="Sharon I."/>
            <person name="Castelle C.J."/>
            <person name="Probst A.J."/>
            <person name="Thomas B.C."/>
            <person name="Singh A."/>
            <person name="Wilkins M.J."/>
            <person name="Karaoz U."/>
            <person name="Brodie E.L."/>
            <person name="Williams K.H."/>
            <person name="Hubbard S.S."/>
            <person name="Banfield J.F."/>
        </authorList>
    </citation>
    <scope>NUCLEOTIDE SEQUENCE [LARGE SCALE GENOMIC DNA]</scope>
</reference>
<dbReference type="GO" id="GO:0016226">
    <property type="term" value="P:iron-sulfur cluster assembly"/>
    <property type="evidence" value="ECO:0007669"/>
    <property type="project" value="InterPro"/>
</dbReference>
<dbReference type="STRING" id="1798705.A2563_04100"/>
<comment type="caution">
    <text evidence="2">The sequence shown here is derived from an EMBL/GenBank/DDBJ whole genome shotgun (WGS) entry which is preliminary data.</text>
</comment>
<dbReference type="InterPro" id="IPR037284">
    <property type="entry name" value="SUF_FeS_clus_asmbl_SufBD_sf"/>
</dbReference>
<dbReference type="Proteomes" id="UP000176634">
    <property type="component" value="Unassembled WGS sequence"/>
</dbReference>
<accession>A0A1F6P9I0</accession>
<evidence type="ECO:0000313" key="3">
    <source>
        <dbReference type="Proteomes" id="UP000176634"/>
    </source>
</evidence>